<evidence type="ECO:0000313" key="4">
    <source>
        <dbReference type="Proteomes" id="UP000183376"/>
    </source>
</evidence>
<evidence type="ECO:0000259" key="2">
    <source>
        <dbReference type="SMART" id="SM00530"/>
    </source>
</evidence>
<name>A0A1G9ZLM2_ALLAB</name>
<proteinExistence type="predicted"/>
<evidence type="ECO:0000313" key="3">
    <source>
        <dbReference type="EMBL" id="SDN22164.1"/>
    </source>
</evidence>
<dbReference type="CDD" id="cd00093">
    <property type="entry name" value="HTH_XRE"/>
    <property type="match status" value="1"/>
</dbReference>
<dbReference type="Proteomes" id="UP000183376">
    <property type="component" value="Chromosome I"/>
</dbReference>
<dbReference type="Gene3D" id="1.10.260.40">
    <property type="entry name" value="lambda repressor-like DNA-binding domains"/>
    <property type="match status" value="1"/>
</dbReference>
<dbReference type="Pfam" id="PF13560">
    <property type="entry name" value="HTH_31"/>
    <property type="match status" value="1"/>
</dbReference>
<evidence type="ECO:0000256" key="1">
    <source>
        <dbReference type="SAM" id="MobiDB-lite"/>
    </source>
</evidence>
<accession>A0A1G9ZLM2</accession>
<dbReference type="RefSeq" id="WP_081900339.1">
    <property type="nucleotide sequence ID" value="NZ_JOEF01000009.1"/>
</dbReference>
<gene>
    <name evidence="3" type="ORF">SAMN04489726_5581</name>
</gene>
<dbReference type="SUPFAM" id="SSF47413">
    <property type="entry name" value="lambda repressor-like DNA-binding domains"/>
    <property type="match status" value="1"/>
</dbReference>
<dbReference type="AlphaFoldDB" id="A0A1G9ZLM2"/>
<organism evidence="3 4">
    <name type="scientific">Allokutzneria albata</name>
    <name type="common">Kibdelosporangium albatum</name>
    <dbReference type="NCBI Taxonomy" id="211114"/>
    <lineage>
        <taxon>Bacteria</taxon>
        <taxon>Bacillati</taxon>
        <taxon>Actinomycetota</taxon>
        <taxon>Actinomycetes</taxon>
        <taxon>Pseudonocardiales</taxon>
        <taxon>Pseudonocardiaceae</taxon>
        <taxon>Allokutzneria</taxon>
    </lineage>
</organism>
<reference evidence="3 4" key="1">
    <citation type="submission" date="2016-10" db="EMBL/GenBank/DDBJ databases">
        <authorList>
            <person name="de Groot N.N."/>
        </authorList>
    </citation>
    <scope>NUCLEOTIDE SEQUENCE [LARGE SCALE GENOMIC DNA]</scope>
    <source>
        <strain evidence="3 4">DSM 44149</strain>
    </source>
</reference>
<feature type="domain" description="HTH cro/C1-type" evidence="2">
    <location>
        <begin position="26"/>
        <end position="82"/>
    </location>
</feature>
<feature type="region of interest" description="Disordered" evidence="1">
    <location>
        <begin position="1"/>
        <end position="22"/>
    </location>
</feature>
<dbReference type="GO" id="GO:0003677">
    <property type="term" value="F:DNA binding"/>
    <property type="evidence" value="ECO:0007669"/>
    <property type="project" value="InterPro"/>
</dbReference>
<dbReference type="SMART" id="SM00530">
    <property type="entry name" value="HTH_XRE"/>
    <property type="match status" value="1"/>
</dbReference>
<dbReference type="OrthoDB" id="3688891at2"/>
<sequence length="112" mass="12251">MSARKSGRPERPISDPESPAGRLAAQLRKLRSSKGNPTYRDMADRVYFSAGTLSAAARGDHFPTRAVVMAFAEACGADPAEWARRWYEAQKPPRPPAPPPRWPPSASPPWPG</sequence>
<dbReference type="InterPro" id="IPR001387">
    <property type="entry name" value="Cro/C1-type_HTH"/>
</dbReference>
<keyword evidence="4" id="KW-1185">Reference proteome</keyword>
<feature type="region of interest" description="Disordered" evidence="1">
    <location>
        <begin position="86"/>
        <end position="112"/>
    </location>
</feature>
<protein>
    <submittedName>
        <fullName evidence="3">Helix-turn-helix domain-containing protein</fullName>
    </submittedName>
</protein>
<dbReference type="STRING" id="211114.SAMN04489726_5581"/>
<dbReference type="InterPro" id="IPR010982">
    <property type="entry name" value="Lambda_DNA-bd_dom_sf"/>
</dbReference>
<dbReference type="EMBL" id="LT629701">
    <property type="protein sequence ID" value="SDN22164.1"/>
    <property type="molecule type" value="Genomic_DNA"/>
</dbReference>
<feature type="compositionally biased region" description="Pro residues" evidence="1">
    <location>
        <begin position="92"/>
        <end position="112"/>
    </location>
</feature>